<evidence type="ECO:0000313" key="4">
    <source>
        <dbReference type="Proteomes" id="UP000297777"/>
    </source>
</evidence>
<feature type="region of interest" description="Disordered" evidence="1">
    <location>
        <begin position="29"/>
        <end position="64"/>
    </location>
</feature>
<feature type="signal peptide" evidence="2">
    <location>
        <begin position="1"/>
        <end position="26"/>
    </location>
</feature>
<reference evidence="3 4" key="1">
    <citation type="submission" date="2017-12" db="EMBL/GenBank/DDBJ databases">
        <title>Comparative genomics of Botrytis spp.</title>
        <authorList>
            <person name="Valero-Jimenez C.A."/>
            <person name="Tapia P."/>
            <person name="Veloso J."/>
            <person name="Silva-Moreno E."/>
            <person name="Staats M."/>
            <person name="Valdes J.H."/>
            <person name="Van Kan J.A.L."/>
        </authorList>
    </citation>
    <scope>NUCLEOTIDE SEQUENCE [LARGE SCALE GENOMIC DNA]</scope>
    <source>
        <strain evidence="3 4">Bt9001</strain>
    </source>
</reference>
<sequence length="99" mass="10164">MPRINQSLLSLATFAILLISSLQVQAQAPSGRPITSARTNGTFHNSTSTRRAPTSTRTVPTLTDSGGFATGTSFVNAGENTSPVAIGGLVVFLGGLLAF</sequence>
<organism evidence="3 4">
    <name type="scientific">Botrytis tulipae</name>
    <dbReference type="NCBI Taxonomy" id="87230"/>
    <lineage>
        <taxon>Eukaryota</taxon>
        <taxon>Fungi</taxon>
        <taxon>Dikarya</taxon>
        <taxon>Ascomycota</taxon>
        <taxon>Pezizomycotina</taxon>
        <taxon>Leotiomycetes</taxon>
        <taxon>Helotiales</taxon>
        <taxon>Sclerotiniaceae</taxon>
        <taxon>Botrytis</taxon>
    </lineage>
</organism>
<feature type="chain" id="PRO_5021264145" evidence="2">
    <location>
        <begin position="27"/>
        <end position="99"/>
    </location>
</feature>
<proteinExistence type="predicted"/>
<evidence type="ECO:0000256" key="1">
    <source>
        <dbReference type="SAM" id="MobiDB-lite"/>
    </source>
</evidence>
<dbReference type="EMBL" id="PQXH01000029">
    <property type="protein sequence ID" value="TGO16323.1"/>
    <property type="molecule type" value="Genomic_DNA"/>
</dbReference>
<comment type="caution">
    <text evidence="3">The sequence shown here is derived from an EMBL/GenBank/DDBJ whole genome shotgun (WGS) entry which is preliminary data.</text>
</comment>
<protein>
    <submittedName>
        <fullName evidence="3">Uncharacterized protein</fullName>
    </submittedName>
</protein>
<dbReference type="Proteomes" id="UP000297777">
    <property type="component" value="Unassembled WGS sequence"/>
</dbReference>
<evidence type="ECO:0000256" key="2">
    <source>
        <dbReference type="SAM" id="SignalP"/>
    </source>
</evidence>
<keyword evidence="2" id="KW-0732">Signal</keyword>
<keyword evidence="4" id="KW-1185">Reference proteome</keyword>
<dbReference type="AlphaFoldDB" id="A0A4Z1F0T3"/>
<accession>A0A4Z1F0T3</accession>
<evidence type="ECO:0000313" key="3">
    <source>
        <dbReference type="EMBL" id="TGO16323.1"/>
    </source>
</evidence>
<dbReference type="OrthoDB" id="3553554at2759"/>
<gene>
    <name evidence="3" type="ORF">BTUL_0029g00120</name>
</gene>
<feature type="compositionally biased region" description="Polar residues" evidence="1">
    <location>
        <begin position="36"/>
        <end position="45"/>
    </location>
</feature>
<name>A0A4Z1F0T3_9HELO</name>
<feature type="compositionally biased region" description="Low complexity" evidence="1">
    <location>
        <begin position="46"/>
        <end position="61"/>
    </location>
</feature>